<dbReference type="Proteomes" id="UP000683401">
    <property type="component" value="Chromosome"/>
</dbReference>
<reference evidence="2" key="1">
    <citation type="submission" date="2021-06" db="EMBL/GenBank/DDBJ databases">
        <title>Identification of Pseudomonas cichorii causing bacterial leaf black spot of flue-cured tobacco, a new disease in China.</title>
        <authorList>
            <person name="Lu C.-H."/>
        </authorList>
    </citation>
    <scope>NUCLEOTIDE SEQUENCE [LARGE SCALE GENOMIC DNA]</scope>
    <source>
        <strain evidence="2">LJ2</strain>
    </source>
</reference>
<sequence length="229" mass="26609">MTRSDKNCNSVNGLTYMKMNFKKRSGILSALLLITLLSIGISEAQEKRPLFLYVFLHDDIPAAERVNLKKDYFSWMIKDLESFTGRRVYLDIIDKKSTLSGFRYQTTDLQRGQQEWDSFVDRHIQENNLPRNGTTKFLLLTRNPVNEKTLGYTRERHYAAIASIQTYTTAAHEIGHMLGGLHEHSEVLFRGGWWCETNITPTRQQIRANCYIYSAQNKKNIAEHLNQFP</sequence>
<organism evidence="1 2">
    <name type="scientific">Pseudomonas lijiangensis</name>
    <dbReference type="NCBI Taxonomy" id="2995658"/>
    <lineage>
        <taxon>Bacteria</taxon>
        <taxon>Pseudomonadati</taxon>
        <taxon>Pseudomonadota</taxon>
        <taxon>Gammaproteobacteria</taxon>
        <taxon>Pseudomonadales</taxon>
        <taxon>Pseudomonadaceae</taxon>
        <taxon>Pseudomonas</taxon>
    </lineage>
</organism>
<name>A0ABX8HRC3_9PSED</name>
<protein>
    <recommendedName>
        <fullName evidence="3">Metallo-peptidase family M12B Reprolysin-like</fullName>
    </recommendedName>
</protein>
<proteinExistence type="predicted"/>
<dbReference type="EMBL" id="CP076668">
    <property type="protein sequence ID" value="QWU83116.1"/>
    <property type="molecule type" value="Genomic_DNA"/>
</dbReference>
<evidence type="ECO:0000313" key="1">
    <source>
        <dbReference type="EMBL" id="QWU83116.1"/>
    </source>
</evidence>
<evidence type="ECO:0000313" key="2">
    <source>
        <dbReference type="Proteomes" id="UP000683401"/>
    </source>
</evidence>
<dbReference type="RefSeq" id="WP_216704439.1">
    <property type="nucleotide sequence ID" value="NZ_CP076668.1"/>
</dbReference>
<evidence type="ECO:0008006" key="3">
    <source>
        <dbReference type="Google" id="ProtNLM"/>
    </source>
</evidence>
<keyword evidence="2" id="KW-1185">Reference proteome</keyword>
<accession>A0ABX8HRC3</accession>
<gene>
    <name evidence="1" type="ORF">KQP88_24600</name>
</gene>